<protein>
    <submittedName>
        <fullName evidence="1">Uncharacterized protein</fullName>
    </submittedName>
</protein>
<evidence type="ECO:0000313" key="1">
    <source>
        <dbReference type="EMBL" id="MBX45459.1"/>
    </source>
</evidence>
<accession>A0A2P2NSI8</accession>
<sequence>MLPFCRKRKKVRPCYIPVT</sequence>
<reference evidence="1" key="1">
    <citation type="submission" date="2018-02" db="EMBL/GenBank/DDBJ databases">
        <title>Rhizophora mucronata_Transcriptome.</title>
        <authorList>
            <person name="Meera S.P."/>
            <person name="Sreeshan A."/>
            <person name="Augustine A."/>
        </authorList>
    </citation>
    <scope>NUCLEOTIDE SEQUENCE</scope>
    <source>
        <tissue evidence="1">Leaf</tissue>
    </source>
</reference>
<dbReference type="AlphaFoldDB" id="A0A2P2NSI8"/>
<dbReference type="EMBL" id="GGEC01064975">
    <property type="protein sequence ID" value="MBX45459.1"/>
    <property type="molecule type" value="Transcribed_RNA"/>
</dbReference>
<organism evidence="1">
    <name type="scientific">Rhizophora mucronata</name>
    <name type="common">Asiatic mangrove</name>
    <dbReference type="NCBI Taxonomy" id="61149"/>
    <lineage>
        <taxon>Eukaryota</taxon>
        <taxon>Viridiplantae</taxon>
        <taxon>Streptophyta</taxon>
        <taxon>Embryophyta</taxon>
        <taxon>Tracheophyta</taxon>
        <taxon>Spermatophyta</taxon>
        <taxon>Magnoliopsida</taxon>
        <taxon>eudicotyledons</taxon>
        <taxon>Gunneridae</taxon>
        <taxon>Pentapetalae</taxon>
        <taxon>rosids</taxon>
        <taxon>fabids</taxon>
        <taxon>Malpighiales</taxon>
        <taxon>Rhizophoraceae</taxon>
        <taxon>Rhizophora</taxon>
    </lineage>
</organism>
<name>A0A2P2NSI8_RHIMU</name>
<proteinExistence type="predicted"/>